<dbReference type="SMART" id="SM00028">
    <property type="entry name" value="TPR"/>
    <property type="match status" value="3"/>
</dbReference>
<evidence type="ECO:0000313" key="3">
    <source>
        <dbReference type="Proteomes" id="UP000247416"/>
    </source>
</evidence>
<dbReference type="Gene3D" id="1.25.40.10">
    <property type="entry name" value="Tetratricopeptide repeat domain"/>
    <property type="match status" value="1"/>
</dbReference>
<dbReference type="Pfam" id="PF00990">
    <property type="entry name" value="GGDEF"/>
    <property type="match status" value="1"/>
</dbReference>
<keyword evidence="3" id="KW-1185">Reference proteome</keyword>
<dbReference type="SUPFAM" id="SSF48452">
    <property type="entry name" value="TPR-like"/>
    <property type="match status" value="1"/>
</dbReference>
<evidence type="ECO:0000259" key="1">
    <source>
        <dbReference type="PROSITE" id="PS50887"/>
    </source>
</evidence>
<dbReference type="InterPro" id="IPR029787">
    <property type="entry name" value="Nucleotide_cyclase"/>
</dbReference>
<dbReference type="RefSeq" id="WP_107933773.1">
    <property type="nucleotide sequence ID" value="NZ_PYWJ01000006.1"/>
</dbReference>
<comment type="caution">
    <text evidence="2">The sequence shown here is derived from an EMBL/GenBank/DDBJ whole genome shotgun (WGS) entry which is preliminary data.</text>
</comment>
<dbReference type="InterPro" id="IPR011990">
    <property type="entry name" value="TPR-like_helical_dom_sf"/>
</dbReference>
<dbReference type="PANTHER" id="PTHR45138">
    <property type="entry name" value="REGULATORY COMPONENTS OF SENSORY TRANSDUCTION SYSTEM"/>
    <property type="match status" value="1"/>
</dbReference>
<feature type="domain" description="GGDEF" evidence="1">
    <location>
        <begin position="335"/>
        <end position="469"/>
    </location>
</feature>
<dbReference type="PROSITE" id="PS50887">
    <property type="entry name" value="GGDEF"/>
    <property type="match status" value="1"/>
</dbReference>
<name>A0A318TNP3_9BACL</name>
<protein>
    <submittedName>
        <fullName evidence="2">Diguanylate cyclase (GGDEF)-like protein</fullName>
    </submittedName>
</protein>
<dbReference type="PANTHER" id="PTHR45138:SF9">
    <property type="entry name" value="DIGUANYLATE CYCLASE DGCM-RELATED"/>
    <property type="match status" value="1"/>
</dbReference>
<sequence length="469" mass="54314">MQELEELKITMEALVREDRFNEFLNLFEPTASLALQEKNYNLLIDLYIKRSKIYFILGDIQSCIGDLKKVTEWIDEHGADGQKTIYLNMYATVCGELGNQKKNFEYLNKAKALATKLDDILTLCKIYNNLGVYYLVEEEPANAVEHLQKGLDLSKKLDDSNEEELIVLLKLNLAKAYTNLGEFIKAEELFDFLFDYIDGKQWMKTSIYVLQYKGLWFKAQQRFEEANEILVKAKDFASKNNDLILLEEINNILLEVVTELNDKDLLIAIQRDYINILLKIKEININQNLLQIEMTQNEKQFESISTKDPLTTCYNRRYFEKNIKKWLKEANMTAQLIGFFILDVDYFKQINDQFGHLVGDDVLKSVANMAAEYLSAYDSIFARYGGDEFVAMVKVSSKDELIEIVDNLYNHISDTIIELDEEKISISISLGVSTNVNGMLTDYKEIFKLADDALYESKRNGRNQYTVNT</sequence>
<accession>A0A318TNP3</accession>
<organism evidence="2 3">
    <name type="scientific">Ureibacillus chungkukjangi</name>
    <dbReference type="NCBI Taxonomy" id="1202712"/>
    <lineage>
        <taxon>Bacteria</taxon>
        <taxon>Bacillati</taxon>
        <taxon>Bacillota</taxon>
        <taxon>Bacilli</taxon>
        <taxon>Bacillales</taxon>
        <taxon>Caryophanaceae</taxon>
        <taxon>Ureibacillus</taxon>
    </lineage>
</organism>
<dbReference type="AlphaFoldDB" id="A0A318TNP3"/>
<dbReference type="FunFam" id="3.30.70.270:FF:000001">
    <property type="entry name" value="Diguanylate cyclase domain protein"/>
    <property type="match status" value="1"/>
</dbReference>
<dbReference type="OrthoDB" id="9759607at2"/>
<dbReference type="InterPro" id="IPR043128">
    <property type="entry name" value="Rev_trsase/Diguanyl_cyclase"/>
</dbReference>
<dbReference type="SUPFAM" id="SSF55073">
    <property type="entry name" value="Nucleotide cyclase"/>
    <property type="match status" value="1"/>
</dbReference>
<proteinExistence type="predicted"/>
<dbReference type="GO" id="GO:0052621">
    <property type="term" value="F:diguanylate cyclase activity"/>
    <property type="evidence" value="ECO:0007669"/>
    <property type="project" value="TreeGrafter"/>
</dbReference>
<reference evidence="2 3" key="1">
    <citation type="submission" date="2018-06" db="EMBL/GenBank/DDBJ databases">
        <title>Genomic Encyclopedia of Archaeal and Bacterial Type Strains, Phase II (KMG-II): from individual species to whole genera.</title>
        <authorList>
            <person name="Goeker M."/>
        </authorList>
    </citation>
    <scope>NUCLEOTIDE SEQUENCE [LARGE SCALE GENOMIC DNA]</scope>
    <source>
        <strain evidence="2 3">KACC 16626</strain>
    </source>
</reference>
<dbReference type="InterPro" id="IPR000160">
    <property type="entry name" value="GGDEF_dom"/>
</dbReference>
<dbReference type="Proteomes" id="UP000247416">
    <property type="component" value="Unassembled WGS sequence"/>
</dbReference>
<dbReference type="InterPro" id="IPR019734">
    <property type="entry name" value="TPR_rpt"/>
</dbReference>
<evidence type="ECO:0000313" key="2">
    <source>
        <dbReference type="EMBL" id="PYF06023.1"/>
    </source>
</evidence>
<dbReference type="InterPro" id="IPR050469">
    <property type="entry name" value="Diguanylate_Cyclase"/>
</dbReference>
<gene>
    <name evidence="2" type="ORF">BJ095_11399</name>
</gene>
<dbReference type="NCBIfam" id="TIGR00254">
    <property type="entry name" value="GGDEF"/>
    <property type="match status" value="1"/>
</dbReference>
<dbReference type="SMART" id="SM00267">
    <property type="entry name" value="GGDEF"/>
    <property type="match status" value="1"/>
</dbReference>
<dbReference type="EMBL" id="QJTJ01000013">
    <property type="protein sequence ID" value="PYF06023.1"/>
    <property type="molecule type" value="Genomic_DNA"/>
</dbReference>
<dbReference type="CDD" id="cd01949">
    <property type="entry name" value="GGDEF"/>
    <property type="match status" value="1"/>
</dbReference>
<dbReference type="Gene3D" id="3.30.70.270">
    <property type="match status" value="1"/>
</dbReference>